<name>A0A8S5TRJ1_9CAUD</name>
<sequence length="130" mass="15436">MAKKKHRKAPRFSRTEKDVHHIFFQNRHWKMPWERKLRSHEYCKVKIPRDTLHHIIHDYLVEVPAPGDEACKTAYEAIENWLEAGYIHLNDSFDKRLEILKKCFSANNPATAEALETQRQIVLAFYAKPP</sequence>
<accession>A0A8S5TRJ1</accession>
<dbReference type="EMBL" id="BK015910">
    <property type="protein sequence ID" value="DAF84828.1"/>
    <property type="molecule type" value="Genomic_DNA"/>
</dbReference>
<reference evidence="1" key="1">
    <citation type="journal article" date="2021" name="Proc. Natl. Acad. Sci. U.S.A.">
        <title>A Catalog of Tens of Thousands of Viruses from Human Metagenomes Reveals Hidden Associations with Chronic Diseases.</title>
        <authorList>
            <person name="Tisza M.J."/>
            <person name="Buck C.B."/>
        </authorList>
    </citation>
    <scope>NUCLEOTIDE SEQUENCE</scope>
    <source>
        <strain evidence="1">Ct1SN28</strain>
    </source>
</reference>
<proteinExistence type="predicted"/>
<organism evidence="1">
    <name type="scientific">Siphoviridae sp. ct1SN28</name>
    <dbReference type="NCBI Taxonomy" id="2825308"/>
    <lineage>
        <taxon>Viruses</taxon>
        <taxon>Duplodnaviria</taxon>
        <taxon>Heunggongvirae</taxon>
        <taxon>Uroviricota</taxon>
        <taxon>Caudoviricetes</taxon>
    </lineage>
</organism>
<protein>
    <submittedName>
        <fullName evidence="1">Uncharacterized protein</fullName>
    </submittedName>
</protein>
<evidence type="ECO:0000313" key="1">
    <source>
        <dbReference type="EMBL" id="DAF84828.1"/>
    </source>
</evidence>